<keyword evidence="3" id="KW-1185">Reference proteome</keyword>
<sequence>MLKGKKVYLAAVERNDLALFMNWRNREDFRKYFREYREINCDMQNNWYESKVLNDSSTIMFSIKRIDDNRLLGCCGLCYLNWIYRYAEISIYIGLDNVYIDNKGYAEESCKLLFEYGFNNLGLNKIWTEIYEFDALKKQLLDKFNFHLDGVLRENYFYNGKWYNSFILSLLNKEFNE</sequence>
<proteinExistence type="predicted"/>
<evidence type="ECO:0000313" key="3">
    <source>
        <dbReference type="Proteomes" id="UP001565220"/>
    </source>
</evidence>
<dbReference type="PANTHER" id="PTHR43415">
    <property type="entry name" value="SPERMIDINE N(1)-ACETYLTRANSFERASE"/>
    <property type="match status" value="1"/>
</dbReference>
<dbReference type="SUPFAM" id="SSF55729">
    <property type="entry name" value="Acyl-CoA N-acyltransferases (Nat)"/>
    <property type="match status" value="1"/>
</dbReference>
<protein>
    <submittedName>
        <fullName evidence="2">GNAT family N-acetyltransferase</fullName>
        <ecNumber evidence="2">2.3.-.-</ecNumber>
    </submittedName>
</protein>
<dbReference type="PANTHER" id="PTHR43415:SF3">
    <property type="entry name" value="GNAT-FAMILY ACETYLTRANSFERASE"/>
    <property type="match status" value="1"/>
</dbReference>
<feature type="domain" description="N-acetyltransferase" evidence="1">
    <location>
        <begin position="7"/>
        <end position="144"/>
    </location>
</feature>
<dbReference type="RefSeq" id="WP_369869442.1">
    <property type="nucleotide sequence ID" value="NZ_JBGFFE010000035.1"/>
</dbReference>
<dbReference type="Pfam" id="PF13302">
    <property type="entry name" value="Acetyltransf_3"/>
    <property type="match status" value="1"/>
</dbReference>
<accession>A0ABV4E1C2</accession>
<reference evidence="2 3" key="1">
    <citation type="submission" date="2024-08" db="EMBL/GenBank/DDBJ databases">
        <title>Clostridium lapicellarii sp. nov., and Clostridium renhuaiense sp. nov., two species isolated from the mud in a fermentation cellar used for producing sauce-flavour Chinese liquors.</title>
        <authorList>
            <person name="Yang F."/>
            <person name="Wang H."/>
            <person name="Chen L.Q."/>
            <person name="Zhou N."/>
            <person name="Lu J.J."/>
            <person name="Pu X.X."/>
            <person name="Wan B."/>
            <person name="Wang L."/>
            <person name="Liu S.J."/>
        </authorList>
    </citation>
    <scope>NUCLEOTIDE SEQUENCE [LARGE SCALE GENOMIC DNA]</scope>
    <source>
        <strain evidence="2 3">MT-113</strain>
    </source>
</reference>
<organism evidence="2 3">
    <name type="scientific">Clostridium lapidicellarium</name>
    <dbReference type="NCBI Taxonomy" id="3240931"/>
    <lineage>
        <taxon>Bacteria</taxon>
        <taxon>Bacillati</taxon>
        <taxon>Bacillota</taxon>
        <taxon>Clostridia</taxon>
        <taxon>Eubacteriales</taxon>
        <taxon>Clostridiaceae</taxon>
        <taxon>Clostridium</taxon>
    </lineage>
</organism>
<dbReference type="InterPro" id="IPR000182">
    <property type="entry name" value="GNAT_dom"/>
</dbReference>
<keyword evidence="2" id="KW-0808">Transferase</keyword>
<keyword evidence="2" id="KW-0012">Acyltransferase</keyword>
<gene>
    <name evidence="2" type="ORF">AB8S09_15040</name>
</gene>
<dbReference type="Proteomes" id="UP001565220">
    <property type="component" value="Unassembled WGS sequence"/>
</dbReference>
<dbReference type="Gene3D" id="3.40.630.30">
    <property type="match status" value="1"/>
</dbReference>
<name>A0ABV4E1C2_9CLOT</name>
<dbReference type="EMBL" id="JBGFFE010000035">
    <property type="protein sequence ID" value="MEY8764936.1"/>
    <property type="molecule type" value="Genomic_DNA"/>
</dbReference>
<comment type="caution">
    <text evidence="2">The sequence shown here is derived from an EMBL/GenBank/DDBJ whole genome shotgun (WGS) entry which is preliminary data.</text>
</comment>
<dbReference type="GO" id="GO:0016746">
    <property type="term" value="F:acyltransferase activity"/>
    <property type="evidence" value="ECO:0007669"/>
    <property type="project" value="UniProtKB-KW"/>
</dbReference>
<dbReference type="EC" id="2.3.-.-" evidence="2"/>
<dbReference type="InterPro" id="IPR016181">
    <property type="entry name" value="Acyl_CoA_acyltransferase"/>
</dbReference>
<evidence type="ECO:0000259" key="1">
    <source>
        <dbReference type="Pfam" id="PF13302"/>
    </source>
</evidence>
<evidence type="ECO:0000313" key="2">
    <source>
        <dbReference type="EMBL" id="MEY8764936.1"/>
    </source>
</evidence>